<dbReference type="InterPro" id="IPR007709">
    <property type="entry name" value="N-FG_amidohydro"/>
</dbReference>
<dbReference type="SUPFAM" id="SSF53187">
    <property type="entry name" value="Zn-dependent exopeptidases"/>
    <property type="match status" value="1"/>
</dbReference>
<proteinExistence type="predicted"/>
<protein>
    <submittedName>
        <fullName evidence="1">N-formylglutamate amidohydrolase</fullName>
    </submittedName>
</protein>
<dbReference type="KEGG" id="mhey:H2LOC_005165"/>
<dbReference type="Proteomes" id="UP000309061">
    <property type="component" value="Chromosome"/>
</dbReference>
<dbReference type="Pfam" id="PF05013">
    <property type="entry name" value="FGase"/>
    <property type="match status" value="1"/>
</dbReference>
<dbReference type="EMBL" id="CP046052">
    <property type="protein sequence ID" value="QGM45128.1"/>
    <property type="molecule type" value="Genomic_DNA"/>
</dbReference>
<evidence type="ECO:0000313" key="2">
    <source>
        <dbReference type="Proteomes" id="UP000309061"/>
    </source>
</evidence>
<dbReference type="OrthoDB" id="9802050at2"/>
<name>A0A6B8KEX8_9HYPH</name>
<dbReference type="Gene3D" id="3.40.630.40">
    <property type="entry name" value="Zn-dependent exopeptidases"/>
    <property type="match status" value="1"/>
</dbReference>
<dbReference type="RefSeq" id="WP_136495413.1">
    <property type="nucleotide sequence ID" value="NZ_CP046052.1"/>
</dbReference>
<dbReference type="AlphaFoldDB" id="A0A6B8KEX8"/>
<keyword evidence="1" id="KW-0378">Hydrolase</keyword>
<evidence type="ECO:0000313" key="1">
    <source>
        <dbReference type="EMBL" id="QGM45128.1"/>
    </source>
</evidence>
<dbReference type="GO" id="GO:0016787">
    <property type="term" value="F:hydrolase activity"/>
    <property type="evidence" value="ECO:0007669"/>
    <property type="project" value="UniProtKB-KW"/>
</dbReference>
<keyword evidence="2" id="KW-1185">Reference proteome</keyword>
<reference evidence="1 2" key="1">
    <citation type="submission" date="2019-11" db="EMBL/GenBank/DDBJ databases">
        <title>The genome sequence of Methylocystis heyeri.</title>
        <authorList>
            <person name="Oshkin I.Y."/>
            <person name="Miroshnikov K."/>
            <person name="Dedysh S.N."/>
        </authorList>
    </citation>
    <scope>NUCLEOTIDE SEQUENCE [LARGE SCALE GENOMIC DNA]</scope>
    <source>
        <strain evidence="1 2">H2</strain>
    </source>
</reference>
<sequence length="320" mass="35559">MESAPRQESSDAGFSGEGVEPELARPFEIVAPPVLASPLVFSSPHSGCVYPARFLQQARLDSASLRRSEDAYVDTLFACARGLGAPMLRACFPRAYLDVNREPYELDPRMFEEDLPEFVNTRSLRVAAGLGTIPRVVTDAREIYQGKLKLSDALRRIEKLYKPYHAALASLMEEARRAFGLAILIDCHSMPTIAARDPGASARTEKRRVDFVLGDRFGASCDTGFVDLIERRLRGFGYNVHRNRPYAGGFITEHYGRPGAGWHAMQIEVARGLYMNEATLERNERFELLAQHLQEALSELVQSIGRGESGRTQAPRAAAE</sequence>
<organism evidence="1 2">
    <name type="scientific">Methylocystis heyeri</name>
    <dbReference type="NCBI Taxonomy" id="391905"/>
    <lineage>
        <taxon>Bacteria</taxon>
        <taxon>Pseudomonadati</taxon>
        <taxon>Pseudomonadota</taxon>
        <taxon>Alphaproteobacteria</taxon>
        <taxon>Hyphomicrobiales</taxon>
        <taxon>Methylocystaceae</taxon>
        <taxon>Methylocystis</taxon>
    </lineage>
</organism>
<gene>
    <name evidence="1" type="ORF">H2LOC_005165</name>
</gene>
<accession>A0A6B8KEX8</accession>